<dbReference type="Pfam" id="PF09773">
    <property type="entry name" value="Meckelin"/>
    <property type="match status" value="1"/>
</dbReference>
<dbReference type="OrthoDB" id="419138at2759"/>
<dbReference type="InterPro" id="IPR036280">
    <property type="entry name" value="Multihaem_cyt_sf"/>
</dbReference>
<sequence>MARKLLILFIWSLWCSPSLSIDFMIPYATPQSCKTSEYFQFSSLRCQNCGTPGQERSQDRLSCSCQMGYKMVENKGGLSIDCEKCNNVGSVNLTSSLDGSFCVNCPNGVGFNIKTDACNSCPADSVATDRSRNGTRFSTRECVACVGDTTPGGEEMQACRRCHSSFLLDNDTCSDCTAKGSGYLISGGVCFDETALIKEANSMYKVKYGDKSFDSAFFRSNLRASQALCKADSNFTACQLLGNLCVLLDYVGGGNDACKLYTDLVNSKSSIGVVNEVNRDWPVVMPWLFYELSASDAPEVLDKKEITKKFERSEAVNFILAVYTLNGSFVGYENGLDTLQMCKDRPSKMAAASKFATTYRSSCSIAVEDLKKMPMFLYDMFLVLDKKLYPVPVLMENYVDGGDNVNEGSDRDLWKLTRRFYVVDNLIGISPDGNQKLQYIRYSSKIELNIRLRSSNGEIYPPMLRIKYKTLDLNDEDESKGDKGIVFCSHL</sequence>
<reference evidence="2" key="1">
    <citation type="submission" date="2023-01" db="EMBL/GenBank/DDBJ databases">
        <title>Genome assembly of the deep-sea coral Lophelia pertusa.</title>
        <authorList>
            <person name="Herrera S."/>
            <person name="Cordes E."/>
        </authorList>
    </citation>
    <scope>NUCLEOTIDE SEQUENCE</scope>
    <source>
        <strain evidence="2">USNM1676648</strain>
        <tissue evidence="2">Polyp</tissue>
    </source>
</reference>
<evidence type="ECO:0000313" key="3">
    <source>
        <dbReference type="Proteomes" id="UP001163046"/>
    </source>
</evidence>
<organism evidence="2 3">
    <name type="scientific">Desmophyllum pertusum</name>
    <dbReference type="NCBI Taxonomy" id="174260"/>
    <lineage>
        <taxon>Eukaryota</taxon>
        <taxon>Metazoa</taxon>
        <taxon>Cnidaria</taxon>
        <taxon>Anthozoa</taxon>
        <taxon>Hexacorallia</taxon>
        <taxon>Scleractinia</taxon>
        <taxon>Caryophylliina</taxon>
        <taxon>Caryophylliidae</taxon>
        <taxon>Desmophyllum</taxon>
    </lineage>
</organism>
<keyword evidence="1" id="KW-0732">Signal</keyword>
<dbReference type="GO" id="GO:0036038">
    <property type="term" value="C:MKS complex"/>
    <property type="evidence" value="ECO:0007669"/>
    <property type="project" value="InterPro"/>
</dbReference>
<feature type="signal peptide" evidence="1">
    <location>
        <begin position="1"/>
        <end position="20"/>
    </location>
</feature>
<name>A0A9W9YMM7_9CNID</name>
<dbReference type="GO" id="GO:0060271">
    <property type="term" value="P:cilium assembly"/>
    <property type="evidence" value="ECO:0007669"/>
    <property type="project" value="InterPro"/>
</dbReference>
<dbReference type="Proteomes" id="UP001163046">
    <property type="component" value="Unassembled WGS sequence"/>
</dbReference>
<accession>A0A9W9YMM7</accession>
<protein>
    <submittedName>
        <fullName evidence="2">Meckelin</fullName>
    </submittedName>
</protein>
<dbReference type="SUPFAM" id="SSF48695">
    <property type="entry name" value="Multiheme cytochromes"/>
    <property type="match status" value="1"/>
</dbReference>
<dbReference type="AlphaFoldDB" id="A0A9W9YMM7"/>
<dbReference type="InterPro" id="IPR019170">
    <property type="entry name" value="Meckelin"/>
</dbReference>
<comment type="caution">
    <text evidence="2">The sequence shown here is derived from an EMBL/GenBank/DDBJ whole genome shotgun (WGS) entry which is preliminary data.</text>
</comment>
<feature type="chain" id="PRO_5040962700" evidence="1">
    <location>
        <begin position="21"/>
        <end position="491"/>
    </location>
</feature>
<dbReference type="PANTHER" id="PTHR21274:SF0">
    <property type="entry name" value="MECKELIN"/>
    <property type="match status" value="1"/>
</dbReference>
<gene>
    <name evidence="2" type="primary">TMEM67_1</name>
    <name evidence="2" type="ORF">OS493_022101</name>
</gene>
<proteinExistence type="predicted"/>
<dbReference type="PANTHER" id="PTHR21274">
    <property type="entry name" value="MECKELIN"/>
    <property type="match status" value="1"/>
</dbReference>
<evidence type="ECO:0000313" key="2">
    <source>
        <dbReference type="EMBL" id="KAJ7358668.1"/>
    </source>
</evidence>
<evidence type="ECO:0000256" key="1">
    <source>
        <dbReference type="SAM" id="SignalP"/>
    </source>
</evidence>
<keyword evidence="3" id="KW-1185">Reference proteome</keyword>
<dbReference type="EMBL" id="MU827316">
    <property type="protein sequence ID" value="KAJ7358668.1"/>
    <property type="molecule type" value="Genomic_DNA"/>
</dbReference>